<dbReference type="PANTHER" id="PTHR33164">
    <property type="entry name" value="TRANSCRIPTIONAL REGULATOR, MARR FAMILY"/>
    <property type="match status" value="1"/>
</dbReference>
<sequence length="175" mass="19919">MRKLSAFNPERQEESVSAKVVVAMERIAQSFRVMLWNEGKLYGLSPIQIQLLTFLLHQPEEERTVTFLAGFFNMTKATISDAIKALESKAYLTRKVVATDSRSSSLHLTREGKAVARKVEKFADPLQAIVEQLPGKEQARLLDQLQQVIQQLNAEQILSEQSTSFAWVNETRKKR</sequence>
<dbReference type="InterPro" id="IPR036390">
    <property type="entry name" value="WH_DNA-bd_sf"/>
</dbReference>
<dbReference type="AlphaFoldDB" id="A0A2T7BM67"/>
<evidence type="ECO:0000313" key="4">
    <source>
        <dbReference type="Proteomes" id="UP000244450"/>
    </source>
</evidence>
<dbReference type="GO" id="GO:0003700">
    <property type="term" value="F:DNA-binding transcription factor activity"/>
    <property type="evidence" value="ECO:0007669"/>
    <property type="project" value="InterPro"/>
</dbReference>
<reference evidence="3 4" key="1">
    <citation type="submission" date="2018-04" db="EMBL/GenBank/DDBJ databases">
        <title>Chitinophaga fuyangensis sp. nov., isolated from soil in a chemical factory.</title>
        <authorList>
            <person name="Chen K."/>
        </authorList>
    </citation>
    <scope>NUCLEOTIDE SEQUENCE [LARGE SCALE GENOMIC DNA]</scope>
    <source>
        <strain evidence="3 4">LY-1</strain>
    </source>
</reference>
<protein>
    <submittedName>
        <fullName evidence="3">MarR family transcriptional regulator</fullName>
    </submittedName>
</protein>
<dbReference type="GO" id="GO:0006950">
    <property type="term" value="P:response to stress"/>
    <property type="evidence" value="ECO:0007669"/>
    <property type="project" value="TreeGrafter"/>
</dbReference>
<dbReference type="Pfam" id="PF12802">
    <property type="entry name" value="MarR_2"/>
    <property type="match status" value="1"/>
</dbReference>
<dbReference type="RefSeq" id="WP_108685401.1">
    <property type="nucleotide sequence ID" value="NZ_QCYK01000001.1"/>
</dbReference>
<feature type="domain" description="HTH marR-type" evidence="2">
    <location>
        <begin position="17"/>
        <end position="150"/>
    </location>
</feature>
<dbReference type="Gene3D" id="1.10.10.10">
    <property type="entry name" value="Winged helix-like DNA-binding domain superfamily/Winged helix DNA-binding domain"/>
    <property type="match status" value="1"/>
</dbReference>
<dbReference type="InterPro" id="IPR036388">
    <property type="entry name" value="WH-like_DNA-bd_sf"/>
</dbReference>
<dbReference type="Proteomes" id="UP000244450">
    <property type="component" value="Unassembled WGS sequence"/>
</dbReference>
<evidence type="ECO:0000259" key="2">
    <source>
        <dbReference type="PROSITE" id="PS50995"/>
    </source>
</evidence>
<dbReference type="PROSITE" id="PS50995">
    <property type="entry name" value="HTH_MARR_2"/>
    <property type="match status" value="1"/>
</dbReference>
<keyword evidence="1" id="KW-0175">Coiled coil</keyword>
<feature type="coiled-coil region" evidence="1">
    <location>
        <begin position="135"/>
        <end position="162"/>
    </location>
</feature>
<keyword evidence="4" id="KW-1185">Reference proteome</keyword>
<comment type="caution">
    <text evidence="3">The sequence shown here is derived from an EMBL/GenBank/DDBJ whole genome shotgun (WGS) entry which is preliminary data.</text>
</comment>
<evidence type="ECO:0000313" key="3">
    <source>
        <dbReference type="EMBL" id="PUZ28762.1"/>
    </source>
</evidence>
<accession>A0A2T7BM67</accession>
<dbReference type="OrthoDB" id="9786071at2"/>
<dbReference type="SUPFAM" id="SSF46785">
    <property type="entry name" value="Winged helix' DNA-binding domain"/>
    <property type="match status" value="1"/>
</dbReference>
<evidence type="ECO:0000256" key="1">
    <source>
        <dbReference type="SAM" id="Coils"/>
    </source>
</evidence>
<dbReference type="EMBL" id="QCYK01000001">
    <property type="protein sequence ID" value="PUZ28762.1"/>
    <property type="molecule type" value="Genomic_DNA"/>
</dbReference>
<dbReference type="InterPro" id="IPR000835">
    <property type="entry name" value="HTH_MarR-typ"/>
</dbReference>
<name>A0A2T7BM67_9BACT</name>
<dbReference type="SMART" id="SM00347">
    <property type="entry name" value="HTH_MARR"/>
    <property type="match status" value="1"/>
</dbReference>
<proteinExistence type="predicted"/>
<dbReference type="PANTHER" id="PTHR33164:SF89">
    <property type="entry name" value="MARR FAMILY REGULATORY PROTEIN"/>
    <property type="match status" value="1"/>
</dbReference>
<gene>
    <name evidence="3" type="ORF">DCC81_04555</name>
</gene>
<organism evidence="3 4">
    <name type="scientific">Chitinophaga parva</name>
    <dbReference type="NCBI Taxonomy" id="2169414"/>
    <lineage>
        <taxon>Bacteria</taxon>
        <taxon>Pseudomonadati</taxon>
        <taxon>Bacteroidota</taxon>
        <taxon>Chitinophagia</taxon>
        <taxon>Chitinophagales</taxon>
        <taxon>Chitinophagaceae</taxon>
        <taxon>Chitinophaga</taxon>
    </lineage>
</organism>
<dbReference type="InterPro" id="IPR039422">
    <property type="entry name" value="MarR/SlyA-like"/>
</dbReference>